<accession>A0A0B6ZJ70</accession>
<gene>
    <name evidence="1" type="primary">ORF64406</name>
</gene>
<name>A0A0B6ZJ70_9EUPU</name>
<feature type="non-terminal residue" evidence="1">
    <location>
        <position position="70"/>
    </location>
</feature>
<sequence>ETFYQNVLSIKGYKIKMMGNMIAQSIMKHLREQTQEKTHNKIIYAEVKVRYQNCAVNSTMYLRPNGSIIK</sequence>
<organism evidence="1">
    <name type="scientific">Arion vulgaris</name>
    <dbReference type="NCBI Taxonomy" id="1028688"/>
    <lineage>
        <taxon>Eukaryota</taxon>
        <taxon>Metazoa</taxon>
        <taxon>Spiralia</taxon>
        <taxon>Lophotrochozoa</taxon>
        <taxon>Mollusca</taxon>
        <taxon>Gastropoda</taxon>
        <taxon>Heterobranchia</taxon>
        <taxon>Euthyneura</taxon>
        <taxon>Panpulmonata</taxon>
        <taxon>Eupulmonata</taxon>
        <taxon>Stylommatophora</taxon>
        <taxon>Helicina</taxon>
        <taxon>Arionoidea</taxon>
        <taxon>Arionidae</taxon>
        <taxon>Arion</taxon>
    </lineage>
</organism>
<dbReference type="AlphaFoldDB" id="A0A0B6ZJ70"/>
<feature type="non-terminal residue" evidence="1">
    <location>
        <position position="1"/>
    </location>
</feature>
<evidence type="ECO:0000313" key="1">
    <source>
        <dbReference type="EMBL" id="CEK67916.1"/>
    </source>
</evidence>
<reference evidence="1" key="1">
    <citation type="submission" date="2014-12" db="EMBL/GenBank/DDBJ databases">
        <title>Insight into the proteome of Arion vulgaris.</title>
        <authorList>
            <person name="Aradska J."/>
            <person name="Bulat T."/>
            <person name="Smidak R."/>
            <person name="Sarate P."/>
            <person name="Gangsoo J."/>
            <person name="Sialana F."/>
            <person name="Bilban M."/>
            <person name="Lubec G."/>
        </authorList>
    </citation>
    <scope>NUCLEOTIDE SEQUENCE</scope>
    <source>
        <tissue evidence="1">Skin</tissue>
    </source>
</reference>
<proteinExistence type="predicted"/>
<protein>
    <submittedName>
        <fullName evidence="1">Uncharacterized protein</fullName>
    </submittedName>
</protein>
<dbReference type="EMBL" id="HACG01021051">
    <property type="protein sequence ID" value="CEK67916.1"/>
    <property type="molecule type" value="Transcribed_RNA"/>
</dbReference>